<evidence type="ECO:0000256" key="1">
    <source>
        <dbReference type="ARBA" id="ARBA00022723"/>
    </source>
</evidence>
<keyword evidence="3" id="KW-0862">Zinc</keyword>
<dbReference type="PANTHER" id="PTHR31751:SF42">
    <property type="entry name" value="PROTEIN CBG10204"/>
    <property type="match status" value="1"/>
</dbReference>
<evidence type="ECO:0000259" key="7">
    <source>
        <dbReference type="PROSITE" id="PS50950"/>
    </source>
</evidence>
<organism evidence="8 9">
    <name type="scientific">Synaphobranchus kaupii</name>
    <name type="common">Kaup's arrowtooth eel</name>
    <dbReference type="NCBI Taxonomy" id="118154"/>
    <lineage>
        <taxon>Eukaryota</taxon>
        <taxon>Metazoa</taxon>
        <taxon>Chordata</taxon>
        <taxon>Craniata</taxon>
        <taxon>Vertebrata</taxon>
        <taxon>Euteleostomi</taxon>
        <taxon>Actinopterygii</taxon>
        <taxon>Neopterygii</taxon>
        <taxon>Teleostei</taxon>
        <taxon>Anguilliformes</taxon>
        <taxon>Synaphobranchidae</taxon>
        <taxon>Synaphobranchus</taxon>
    </lineage>
</organism>
<evidence type="ECO:0000256" key="6">
    <source>
        <dbReference type="SAM" id="MobiDB-lite"/>
    </source>
</evidence>
<dbReference type="PROSITE" id="PS50950">
    <property type="entry name" value="ZF_THAP"/>
    <property type="match status" value="1"/>
</dbReference>
<name>A0A9Q1FDQ6_SYNKA</name>
<protein>
    <recommendedName>
        <fullName evidence="7">THAP-type domain-containing protein</fullName>
    </recommendedName>
</protein>
<comment type="caution">
    <text evidence="8">The sequence shown here is derived from an EMBL/GenBank/DDBJ whole genome shotgun (WGS) entry which is preliminary data.</text>
</comment>
<keyword evidence="9" id="KW-1185">Reference proteome</keyword>
<dbReference type="SMART" id="SM00692">
    <property type="entry name" value="DM3"/>
    <property type="match status" value="1"/>
</dbReference>
<dbReference type="Proteomes" id="UP001152622">
    <property type="component" value="Chromosome 6"/>
</dbReference>
<evidence type="ECO:0000313" key="9">
    <source>
        <dbReference type="Proteomes" id="UP001152622"/>
    </source>
</evidence>
<dbReference type="GO" id="GO:0003677">
    <property type="term" value="F:DNA binding"/>
    <property type="evidence" value="ECO:0007669"/>
    <property type="project" value="UniProtKB-UniRule"/>
</dbReference>
<feature type="compositionally biased region" description="Polar residues" evidence="6">
    <location>
        <begin position="200"/>
        <end position="212"/>
    </location>
</feature>
<dbReference type="EMBL" id="JAINUF010000006">
    <property type="protein sequence ID" value="KAJ8356128.1"/>
    <property type="molecule type" value="Genomic_DNA"/>
</dbReference>
<evidence type="ECO:0000313" key="8">
    <source>
        <dbReference type="EMBL" id="KAJ8356128.1"/>
    </source>
</evidence>
<dbReference type="AlphaFoldDB" id="A0A9Q1FDQ6"/>
<gene>
    <name evidence="8" type="ORF">SKAU_G00189220</name>
</gene>
<dbReference type="OrthoDB" id="5982876at2759"/>
<sequence length="354" mass="39758">MHALPRDTALRQDWMNFIFFNKVPENVSQHLRLCTAHFSPDCIENQARYNAGFVSKLLLTPGAVPTVLNPASDIQQQVLGIPEDSRTNNKRVCGIHFTPDCFENYREVQMGFCVNLRLTNVAVPSPAEGPSTKIFREVACQTEKDVECKTEPSDNHAQCQTCPVVTANGMPSRRSQATSTPGKRPRHDVPDESSDHPDVTDSTINGDGTSMETPPHKMRKFIVYEDKLMQLFQRCPACNGSCVVTTTTMGTLLLVEQGCPHCEHSRKWSSQPFVNKFPAGNLQLAQAVHFTGSSFMKIQKFMKAFNIPCICRATYRKLQRFLLPTINWQWTREQSELSESTNASVEVVLSEDES</sequence>
<keyword evidence="4 5" id="KW-0238">DNA-binding</keyword>
<accession>A0A9Q1FDQ6</accession>
<feature type="domain" description="THAP-type" evidence="7">
    <location>
        <begin position="1"/>
        <end position="68"/>
    </location>
</feature>
<feature type="region of interest" description="Disordered" evidence="6">
    <location>
        <begin position="168"/>
        <end position="214"/>
    </location>
</feature>
<evidence type="ECO:0000256" key="4">
    <source>
        <dbReference type="ARBA" id="ARBA00023125"/>
    </source>
</evidence>
<dbReference type="SMART" id="SM00980">
    <property type="entry name" value="THAP"/>
    <property type="match status" value="1"/>
</dbReference>
<dbReference type="InterPro" id="IPR006612">
    <property type="entry name" value="THAP_Znf"/>
</dbReference>
<proteinExistence type="predicted"/>
<keyword evidence="1" id="KW-0479">Metal-binding</keyword>
<dbReference type="Pfam" id="PF05485">
    <property type="entry name" value="THAP"/>
    <property type="match status" value="1"/>
</dbReference>
<dbReference type="GO" id="GO:0008270">
    <property type="term" value="F:zinc ion binding"/>
    <property type="evidence" value="ECO:0007669"/>
    <property type="project" value="UniProtKB-KW"/>
</dbReference>
<keyword evidence="2 5" id="KW-0863">Zinc-finger</keyword>
<dbReference type="PANTHER" id="PTHR31751">
    <property type="entry name" value="SI:CH211-108C17.2-RELATED-RELATED"/>
    <property type="match status" value="1"/>
</dbReference>
<dbReference type="SUPFAM" id="SSF57716">
    <property type="entry name" value="Glucocorticoid receptor-like (DNA-binding domain)"/>
    <property type="match status" value="1"/>
</dbReference>
<feature type="compositionally biased region" description="Basic and acidic residues" evidence="6">
    <location>
        <begin position="187"/>
        <end position="199"/>
    </location>
</feature>
<evidence type="ECO:0000256" key="5">
    <source>
        <dbReference type="PROSITE-ProRule" id="PRU00309"/>
    </source>
</evidence>
<evidence type="ECO:0000256" key="3">
    <source>
        <dbReference type="ARBA" id="ARBA00022833"/>
    </source>
</evidence>
<evidence type="ECO:0000256" key="2">
    <source>
        <dbReference type="ARBA" id="ARBA00022771"/>
    </source>
</evidence>
<reference evidence="8" key="1">
    <citation type="journal article" date="2023" name="Science">
        <title>Genome structures resolve the early diversification of teleost fishes.</title>
        <authorList>
            <person name="Parey E."/>
            <person name="Louis A."/>
            <person name="Montfort J."/>
            <person name="Bouchez O."/>
            <person name="Roques C."/>
            <person name="Iampietro C."/>
            <person name="Lluch J."/>
            <person name="Castinel A."/>
            <person name="Donnadieu C."/>
            <person name="Desvignes T."/>
            <person name="Floi Bucao C."/>
            <person name="Jouanno E."/>
            <person name="Wen M."/>
            <person name="Mejri S."/>
            <person name="Dirks R."/>
            <person name="Jansen H."/>
            <person name="Henkel C."/>
            <person name="Chen W.J."/>
            <person name="Zahm M."/>
            <person name="Cabau C."/>
            <person name="Klopp C."/>
            <person name="Thompson A.W."/>
            <person name="Robinson-Rechavi M."/>
            <person name="Braasch I."/>
            <person name="Lecointre G."/>
            <person name="Bobe J."/>
            <person name="Postlethwait J.H."/>
            <person name="Berthelot C."/>
            <person name="Roest Crollius H."/>
            <person name="Guiguen Y."/>
        </authorList>
    </citation>
    <scope>NUCLEOTIDE SEQUENCE</scope>
    <source>
        <strain evidence="8">WJC10195</strain>
    </source>
</reference>